<dbReference type="InterPro" id="IPR020846">
    <property type="entry name" value="MFS_dom"/>
</dbReference>
<evidence type="ECO:0000256" key="2">
    <source>
        <dbReference type="ARBA" id="ARBA00022692"/>
    </source>
</evidence>
<evidence type="ECO:0000259" key="6">
    <source>
        <dbReference type="PROSITE" id="PS50850"/>
    </source>
</evidence>
<feature type="transmembrane region" description="Helical" evidence="5">
    <location>
        <begin position="278"/>
        <end position="297"/>
    </location>
</feature>
<sequence>MHASPPPPPRTTSPWPIVVQGAAALAAGMGVGRFVYTPILPLMRDQAGLSSALGANLATANFIGYLLGALIGIAAPAVVRSAAALRGSLLVLVGTLALMPATHDGVLWFVLRLVAGAASALTFVIAVSAMLTGLRAHAHHLVGWAFGGVGAGIALSGLLVVAVQAASTWEAAWLTCAALAAVLAALAWPLAPHRHAPEHSETVQRTDRPRTHRWFIALLASYTFEGIGYIIAGTFLVAAIQEGVPGRLGGGAWIVVGLAALPSCALWTRLAHRWSRPTLLLTALIIQAVGIALPALVGGPAPALVSAVLFGATFMGISTIALSIGAHLQVPRAVALLTAGYSAGQILGPLLAAPLLSHGYNRALLLG</sequence>
<organism evidence="7 8">
    <name type="scientific">Streptomyces varsoviensis</name>
    <dbReference type="NCBI Taxonomy" id="67373"/>
    <lineage>
        <taxon>Bacteria</taxon>
        <taxon>Bacillati</taxon>
        <taxon>Actinomycetota</taxon>
        <taxon>Actinomycetes</taxon>
        <taxon>Kitasatosporales</taxon>
        <taxon>Streptomycetaceae</taxon>
        <taxon>Streptomyces</taxon>
    </lineage>
</organism>
<evidence type="ECO:0000256" key="3">
    <source>
        <dbReference type="ARBA" id="ARBA00022989"/>
    </source>
</evidence>
<dbReference type="Gene3D" id="1.20.1250.20">
    <property type="entry name" value="MFS general substrate transporter like domains"/>
    <property type="match status" value="1"/>
</dbReference>
<dbReference type="PROSITE" id="PS50850">
    <property type="entry name" value="MFS"/>
    <property type="match status" value="1"/>
</dbReference>
<keyword evidence="2 5" id="KW-0812">Transmembrane</keyword>
<protein>
    <submittedName>
        <fullName evidence="7">MFS transporter</fullName>
    </submittedName>
</protein>
<dbReference type="SUPFAM" id="SSF103473">
    <property type="entry name" value="MFS general substrate transporter"/>
    <property type="match status" value="1"/>
</dbReference>
<feature type="transmembrane region" description="Helical" evidence="5">
    <location>
        <begin position="214"/>
        <end position="240"/>
    </location>
</feature>
<feature type="non-terminal residue" evidence="7">
    <location>
        <position position="367"/>
    </location>
</feature>
<feature type="transmembrane region" description="Helical" evidence="5">
    <location>
        <begin position="252"/>
        <end position="271"/>
    </location>
</feature>
<comment type="caution">
    <text evidence="7">The sequence shown here is derived from an EMBL/GenBank/DDBJ whole genome shotgun (WGS) entry which is preliminary data.</text>
</comment>
<evidence type="ECO:0000313" key="7">
    <source>
        <dbReference type="EMBL" id="KOG85830.1"/>
    </source>
</evidence>
<accession>A0ABR5IXF4</accession>
<feature type="transmembrane region" description="Helical" evidence="5">
    <location>
        <begin position="334"/>
        <end position="356"/>
    </location>
</feature>
<feature type="transmembrane region" description="Helical" evidence="5">
    <location>
        <begin position="171"/>
        <end position="191"/>
    </location>
</feature>
<proteinExistence type="predicted"/>
<dbReference type="InterPro" id="IPR010645">
    <property type="entry name" value="MFS_4"/>
</dbReference>
<keyword evidence="8" id="KW-1185">Reference proteome</keyword>
<dbReference type="InterPro" id="IPR036259">
    <property type="entry name" value="MFS_trans_sf"/>
</dbReference>
<evidence type="ECO:0000256" key="4">
    <source>
        <dbReference type="ARBA" id="ARBA00023136"/>
    </source>
</evidence>
<gene>
    <name evidence="7" type="ORF">ADK38_34475</name>
</gene>
<dbReference type="EMBL" id="LGUT01003171">
    <property type="protein sequence ID" value="KOG85830.1"/>
    <property type="molecule type" value="Genomic_DNA"/>
</dbReference>
<evidence type="ECO:0000256" key="5">
    <source>
        <dbReference type="SAM" id="Phobius"/>
    </source>
</evidence>
<reference evidence="7 8" key="1">
    <citation type="submission" date="2015-07" db="EMBL/GenBank/DDBJ databases">
        <authorList>
            <person name="Ju K.-S."/>
            <person name="Doroghazi J.R."/>
            <person name="Metcalf W.W."/>
        </authorList>
    </citation>
    <scope>NUCLEOTIDE SEQUENCE [LARGE SCALE GENOMIC DNA]</scope>
    <source>
        <strain evidence="7 8">NRRL B-3589</strain>
    </source>
</reference>
<feature type="transmembrane region" description="Helical" evidence="5">
    <location>
        <begin position="57"/>
        <end position="79"/>
    </location>
</feature>
<dbReference type="Pfam" id="PF06779">
    <property type="entry name" value="MFS_4"/>
    <property type="match status" value="1"/>
</dbReference>
<name>A0ABR5IXF4_9ACTN</name>
<keyword evidence="4 5" id="KW-0472">Membrane</keyword>
<feature type="transmembrane region" description="Helical" evidence="5">
    <location>
        <begin position="303"/>
        <end position="322"/>
    </location>
</feature>
<feature type="transmembrane region" description="Helical" evidence="5">
    <location>
        <begin position="15"/>
        <end position="36"/>
    </location>
</feature>
<evidence type="ECO:0000256" key="1">
    <source>
        <dbReference type="ARBA" id="ARBA00004651"/>
    </source>
</evidence>
<comment type="subcellular location">
    <subcellularLocation>
        <location evidence="1">Cell membrane</location>
        <topology evidence="1">Multi-pass membrane protein</topology>
    </subcellularLocation>
</comment>
<dbReference type="Proteomes" id="UP000037020">
    <property type="component" value="Unassembled WGS sequence"/>
</dbReference>
<feature type="domain" description="Major facilitator superfamily (MFS) profile" evidence="6">
    <location>
        <begin position="16"/>
        <end position="367"/>
    </location>
</feature>
<keyword evidence="3 5" id="KW-1133">Transmembrane helix</keyword>
<dbReference type="PANTHER" id="PTHR23537:SF1">
    <property type="entry name" value="SUGAR TRANSPORTER"/>
    <property type="match status" value="1"/>
</dbReference>
<dbReference type="PANTHER" id="PTHR23537">
    <property type="match status" value="1"/>
</dbReference>
<evidence type="ECO:0000313" key="8">
    <source>
        <dbReference type="Proteomes" id="UP000037020"/>
    </source>
</evidence>
<feature type="transmembrane region" description="Helical" evidence="5">
    <location>
        <begin position="106"/>
        <end position="129"/>
    </location>
</feature>
<feature type="transmembrane region" description="Helical" evidence="5">
    <location>
        <begin position="141"/>
        <end position="165"/>
    </location>
</feature>